<dbReference type="InterPro" id="IPR037401">
    <property type="entry name" value="SnoaL-like"/>
</dbReference>
<evidence type="ECO:0000313" key="3">
    <source>
        <dbReference type="Proteomes" id="UP000248627"/>
    </source>
</evidence>
<proteinExistence type="predicted"/>
<evidence type="ECO:0000313" key="2">
    <source>
        <dbReference type="EMBL" id="PZF94902.1"/>
    </source>
</evidence>
<keyword evidence="3" id="KW-1185">Reference proteome</keyword>
<evidence type="ECO:0000259" key="1">
    <source>
        <dbReference type="Pfam" id="PF12680"/>
    </source>
</evidence>
<sequence length="123" mass="13416">MSTHTDLVDRYLAVWNEPDAERRATAVAALFTTDASYTDPLAAIRGHEEIVATVTGVRDAFPEHEFRRHGDVDGHHDVVRFGWALVPAEGGEAVVIGFDVAVHDSDGRIRAVHGFLDKVPATT</sequence>
<name>A0A2W2C8B9_9ACTN</name>
<reference evidence="2 3" key="1">
    <citation type="submission" date="2018-01" db="EMBL/GenBank/DDBJ databases">
        <title>Draft genome sequence of Jishengella endophytica.</title>
        <authorList>
            <person name="Sahin N."/>
            <person name="Ay H."/>
            <person name="Saygin H."/>
        </authorList>
    </citation>
    <scope>NUCLEOTIDE SEQUENCE [LARGE SCALE GENOMIC DNA]</scope>
    <source>
        <strain evidence="2 3">DSM 45430</strain>
    </source>
</reference>
<feature type="domain" description="SnoaL-like" evidence="1">
    <location>
        <begin position="8"/>
        <end position="110"/>
    </location>
</feature>
<dbReference type="OrthoDB" id="9808719at2"/>
<organism evidence="2 3">
    <name type="scientific">Micromonospora endophytica</name>
    <dbReference type="NCBI Taxonomy" id="515350"/>
    <lineage>
        <taxon>Bacteria</taxon>
        <taxon>Bacillati</taxon>
        <taxon>Actinomycetota</taxon>
        <taxon>Actinomycetes</taxon>
        <taxon>Micromonosporales</taxon>
        <taxon>Micromonosporaceae</taxon>
        <taxon>Micromonospora</taxon>
    </lineage>
</organism>
<gene>
    <name evidence="2" type="ORF">C1I93_16010</name>
</gene>
<protein>
    <submittedName>
        <fullName evidence="2">Polyketide cyclase</fullName>
    </submittedName>
</protein>
<dbReference type="RefSeq" id="WP_111244096.1">
    <property type="nucleotide sequence ID" value="NZ_AP023358.1"/>
</dbReference>
<accession>A0A2W2C8B9</accession>
<dbReference type="AlphaFoldDB" id="A0A2W2C8B9"/>
<dbReference type="Pfam" id="PF12680">
    <property type="entry name" value="SnoaL_2"/>
    <property type="match status" value="1"/>
</dbReference>
<dbReference type="EMBL" id="POTX01000099">
    <property type="protein sequence ID" value="PZF94902.1"/>
    <property type="molecule type" value="Genomic_DNA"/>
</dbReference>
<comment type="caution">
    <text evidence="2">The sequence shown here is derived from an EMBL/GenBank/DDBJ whole genome shotgun (WGS) entry which is preliminary data.</text>
</comment>
<dbReference type="InterPro" id="IPR032710">
    <property type="entry name" value="NTF2-like_dom_sf"/>
</dbReference>
<dbReference type="SUPFAM" id="SSF54427">
    <property type="entry name" value="NTF2-like"/>
    <property type="match status" value="1"/>
</dbReference>
<dbReference type="Gene3D" id="3.10.450.50">
    <property type="match status" value="1"/>
</dbReference>
<dbReference type="Proteomes" id="UP000248627">
    <property type="component" value="Unassembled WGS sequence"/>
</dbReference>